<dbReference type="EMBL" id="QFGA01000001">
    <property type="protein sequence ID" value="TEB07631.1"/>
    <property type="molecule type" value="Genomic_DNA"/>
</dbReference>
<dbReference type="InterPro" id="IPR029063">
    <property type="entry name" value="SAM-dependent_MTases_sf"/>
</dbReference>
<sequence length="59" mass="6328">MLFELMAPFYDKFMQKVALDHSGYIPEWLDPLKGSKVLDLGGGTGINAVGLAAAGCKQN</sequence>
<name>A0A4Y7RFS8_9FIRM</name>
<accession>A0A4Y7RFS8</accession>
<comment type="caution">
    <text evidence="1">The sequence shown here is derived from an EMBL/GenBank/DDBJ whole genome shotgun (WGS) entry which is preliminary data.</text>
</comment>
<proteinExistence type="predicted"/>
<dbReference type="RefSeq" id="WP_190239476.1">
    <property type="nucleotide sequence ID" value="NZ_QFGA01000001.1"/>
</dbReference>
<dbReference type="Proteomes" id="UP000298324">
    <property type="component" value="Unassembled WGS sequence"/>
</dbReference>
<protein>
    <recommendedName>
        <fullName evidence="3">SAM-dependent methyltransferase</fullName>
    </recommendedName>
</protein>
<dbReference type="Gene3D" id="3.40.50.150">
    <property type="entry name" value="Vaccinia Virus protein VP39"/>
    <property type="match status" value="1"/>
</dbReference>
<gene>
    <name evidence="1" type="ORF">Psch_01186</name>
</gene>
<organism evidence="1 2">
    <name type="scientific">Pelotomaculum schinkii</name>
    <dbReference type="NCBI Taxonomy" id="78350"/>
    <lineage>
        <taxon>Bacteria</taxon>
        <taxon>Bacillati</taxon>
        <taxon>Bacillota</taxon>
        <taxon>Clostridia</taxon>
        <taxon>Eubacteriales</taxon>
        <taxon>Desulfotomaculaceae</taxon>
        <taxon>Pelotomaculum</taxon>
    </lineage>
</organism>
<evidence type="ECO:0000313" key="1">
    <source>
        <dbReference type="EMBL" id="TEB07631.1"/>
    </source>
</evidence>
<keyword evidence="2" id="KW-1185">Reference proteome</keyword>
<dbReference type="AlphaFoldDB" id="A0A4Y7RFS8"/>
<dbReference type="SUPFAM" id="SSF53335">
    <property type="entry name" value="S-adenosyl-L-methionine-dependent methyltransferases"/>
    <property type="match status" value="1"/>
</dbReference>
<evidence type="ECO:0000313" key="2">
    <source>
        <dbReference type="Proteomes" id="UP000298324"/>
    </source>
</evidence>
<evidence type="ECO:0008006" key="3">
    <source>
        <dbReference type="Google" id="ProtNLM"/>
    </source>
</evidence>
<reference evidence="1 2" key="1">
    <citation type="journal article" date="2018" name="Environ. Microbiol.">
        <title>Novel energy conservation strategies and behaviour of Pelotomaculum schinkii driving syntrophic propionate catabolism.</title>
        <authorList>
            <person name="Hidalgo-Ahumada C.A.P."/>
            <person name="Nobu M.K."/>
            <person name="Narihiro T."/>
            <person name="Tamaki H."/>
            <person name="Liu W.T."/>
            <person name="Kamagata Y."/>
            <person name="Stams A.J.M."/>
            <person name="Imachi H."/>
            <person name="Sousa D.Z."/>
        </authorList>
    </citation>
    <scope>NUCLEOTIDE SEQUENCE [LARGE SCALE GENOMIC DNA]</scope>
    <source>
        <strain evidence="1 2">HH</strain>
    </source>
</reference>